<reference evidence="1" key="1">
    <citation type="submission" date="2013-04" db="EMBL/GenBank/DDBJ databases">
        <authorList>
            <person name="Qu J."/>
            <person name="Murali S.C."/>
            <person name="Bandaranaike D."/>
            <person name="Bellair M."/>
            <person name="Blankenburg K."/>
            <person name="Chao H."/>
            <person name="Dinh H."/>
            <person name="Doddapaneni H."/>
            <person name="Downs B."/>
            <person name="Dugan-Rocha S."/>
            <person name="Elkadiri S."/>
            <person name="Gnanaolivu R.D."/>
            <person name="Hernandez B."/>
            <person name="Javaid M."/>
            <person name="Jayaseelan J.C."/>
            <person name="Lee S."/>
            <person name="Li M."/>
            <person name="Ming W."/>
            <person name="Munidasa M."/>
            <person name="Muniz J."/>
            <person name="Nguyen L."/>
            <person name="Ongeri F."/>
            <person name="Osuji N."/>
            <person name="Pu L.-L."/>
            <person name="Puazo M."/>
            <person name="Qu C."/>
            <person name="Quiroz J."/>
            <person name="Raj R."/>
            <person name="Weissenberger G."/>
            <person name="Xin Y."/>
            <person name="Zou X."/>
            <person name="Han Y."/>
            <person name="Richards S."/>
            <person name="Worley K."/>
            <person name="Muzny D."/>
            <person name="Gibbs R."/>
        </authorList>
    </citation>
    <scope>NUCLEOTIDE SEQUENCE</scope>
    <source>
        <strain evidence="1">Sampled in the wild</strain>
    </source>
</reference>
<reference evidence="1" key="2">
    <citation type="submission" date="2017-10" db="EMBL/GenBank/DDBJ databases">
        <title>Ladona fulva Genome sequencing and assembly.</title>
        <authorList>
            <person name="Murali S."/>
            <person name="Richards S."/>
            <person name="Bandaranaike D."/>
            <person name="Bellair M."/>
            <person name="Blankenburg K."/>
            <person name="Chao H."/>
            <person name="Dinh H."/>
            <person name="Doddapaneni H."/>
            <person name="Dugan-Rocha S."/>
            <person name="Elkadiri S."/>
            <person name="Gnanaolivu R."/>
            <person name="Hernandez B."/>
            <person name="Skinner E."/>
            <person name="Javaid M."/>
            <person name="Lee S."/>
            <person name="Li M."/>
            <person name="Ming W."/>
            <person name="Munidasa M."/>
            <person name="Muniz J."/>
            <person name="Nguyen L."/>
            <person name="Hughes D."/>
            <person name="Osuji N."/>
            <person name="Pu L.-L."/>
            <person name="Puazo M."/>
            <person name="Qu C."/>
            <person name="Quiroz J."/>
            <person name="Raj R."/>
            <person name="Weissenberger G."/>
            <person name="Xin Y."/>
            <person name="Zou X."/>
            <person name="Han Y."/>
            <person name="Worley K."/>
            <person name="Muzny D."/>
            <person name="Gibbs R."/>
        </authorList>
    </citation>
    <scope>NUCLEOTIDE SEQUENCE</scope>
    <source>
        <strain evidence="1">Sampled in the wild</strain>
    </source>
</reference>
<comment type="caution">
    <text evidence="1">The sequence shown here is derived from an EMBL/GenBank/DDBJ whole genome shotgun (WGS) entry which is preliminary data.</text>
</comment>
<evidence type="ECO:0000313" key="1">
    <source>
        <dbReference type="EMBL" id="KAG8228138.1"/>
    </source>
</evidence>
<dbReference type="OrthoDB" id="8058536at2759"/>
<evidence type="ECO:0008006" key="3">
    <source>
        <dbReference type="Google" id="ProtNLM"/>
    </source>
</evidence>
<dbReference type="AlphaFoldDB" id="A0A8K0P0H0"/>
<gene>
    <name evidence="1" type="ORF">J437_LFUL000140</name>
</gene>
<proteinExistence type="predicted"/>
<dbReference type="Proteomes" id="UP000792457">
    <property type="component" value="Unassembled WGS sequence"/>
</dbReference>
<dbReference type="EMBL" id="KZ308359">
    <property type="protein sequence ID" value="KAG8228138.1"/>
    <property type="molecule type" value="Genomic_DNA"/>
</dbReference>
<accession>A0A8K0P0H0</accession>
<keyword evidence="2" id="KW-1185">Reference proteome</keyword>
<sequence>MFASSINKEQAIRYLQRAVDEMESYYKKWRINLNREKTKALLFQPYKRAEPRLHLELDDHVIPWRKEATYLGLRLDAGLTWKHHTTYVKLRMRGANRRLRPLFTNSRIPLRKKLMVCKSCIRSTEDPCGARLPHQE</sequence>
<protein>
    <recommendedName>
        <fullName evidence="3">Reverse transcriptase</fullName>
    </recommendedName>
</protein>
<evidence type="ECO:0000313" key="2">
    <source>
        <dbReference type="Proteomes" id="UP000792457"/>
    </source>
</evidence>
<organism evidence="1 2">
    <name type="scientific">Ladona fulva</name>
    <name type="common">Scarce chaser dragonfly</name>
    <name type="synonym">Libellula fulva</name>
    <dbReference type="NCBI Taxonomy" id="123851"/>
    <lineage>
        <taxon>Eukaryota</taxon>
        <taxon>Metazoa</taxon>
        <taxon>Ecdysozoa</taxon>
        <taxon>Arthropoda</taxon>
        <taxon>Hexapoda</taxon>
        <taxon>Insecta</taxon>
        <taxon>Pterygota</taxon>
        <taxon>Palaeoptera</taxon>
        <taxon>Odonata</taxon>
        <taxon>Epiprocta</taxon>
        <taxon>Anisoptera</taxon>
        <taxon>Libelluloidea</taxon>
        <taxon>Libellulidae</taxon>
        <taxon>Ladona</taxon>
    </lineage>
</organism>
<name>A0A8K0P0H0_LADFU</name>